<evidence type="ECO:0000313" key="3">
    <source>
        <dbReference type="Proteomes" id="UP000064939"/>
    </source>
</evidence>
<dbReference type="STRING" id="1324350.AOY20_05600"/>
<dbReference type="GO" id="GO:0000731">
    <property type="term" value="P:DNA synthesis involved in DNA repair"/>
    <property type="evidence" value="ECO:0007669"/>
    <property type="project" value="TreeGrafter"/>
</dbReference>
<dbReference type="GO" id="GO:0016887">
    <property type="term" value="F:ATP hydrolysis activity"/>
    <property type="evidence" value="ECO:0007669"/>
    <property type="project" value="InterPro"/>
</dbReference>
<dbReference type="RefSeq" id="WP_054580950.1">
    <property type="nucleotide sequence ID" value="NZ_CP012808.1"/>
</dbReference>
<dbReference type="SUPFAM" id="SSF52540">
    <property type="entry name" value="P-loop containing nucleoside triphosphate hydrolases"/>
    <property type="match status" value="1"/>
</dbReference>
<reference evidence="2 3" key="1">
    <citation type="journal article" date="2015" name="Int. J. Syst. Evol. Microbiol.">
        <title>Acinetobacter equi sp. nov. isolated from horse faeces.</title>
        <authorList>
            <person name="Poppel M.T."/>
            <person name="Skiebe E."/>
            <person name="Laue M."/>
            <person name="Bergmann H."/>
            <person name="Ebersberger I."/>
            <person name="Garn T."/>
            <person name="Fruth A."/>
            <person name="Baumgardt S."/>
            <person name="Busse H.J."/>
            <person name="Wilharm G."/>
        </authorList>
    </citation>
    <scope>NUCLEOTIDE SEQUENCE [LARGE SCALE GENOMIC DNA]</scope>
    <source>
        <strain evidence="2 3">114</strain>
    </source>
</reference>
<dbReference type="OrthoDB" id="9815944at2"/>
<accession>A0A0N9W0F6</accession>
<organism evidence="2 3">
    <name type="scientific">Acinetobacter equi</name>
    <dbReference type="NCBI Taxonomy" id="1324350"/>
    <lineage>
        <taxon>Bacteria</taxon>
        <taxon>Pseudomonadati</taxon>
        <taxon>Pseudomonadota</taxon>
        <taxon>Gammaproteobacteria</taxon>
        <taxon>Moraxellales</taxon>
        <taxon>Moraxellaceae</taxon>
        <taxon>Acinetobacter</taxon>
    </lineage>
</organism>
<dbReference type="PANTHER" id="PTHR32182">
    <property type="entry name" value="DNA REPLICATION AND REPAIR PROTEIN RECF"/>
    <property type="match status" value="1"/>
</dbReference>
<evidence type="ECO:0000259" key="1">
    <source>
        <dbReference type="Pfam" id="PF13476"/>
    </source>
</evidence>
<dbReference type="Gene3D" id="3.40.50.300">
    <property type="entry name" value="P-loop containing nucleotide triphosphate hydrolases"/>
    <property type="match status" value="1"/>
</dbReference>
<keyword evidence="3" id="KW-1185">Reference proteome</keyword>
<sequence>MKIESIQLRHVTHFSNLTLNFNYHNKPITLIFGEQGSGKTSILKTTFQALTWFSARYKDLRTAGLVTLDQDISHNQQQTKIDITVRFPSEIGAFVESATNQEQDPHLCEWQLYKTLNQNNVGTTQIHTEKLEQLVKLYQKAIQKDKLQGLPLIAYYPVERFINEVNLLSKNNPLVFQTTNAYEISTIPYTTFSRFFEWFREISDIENAQTAQLVQHVIQDQRSEHPAINLSQHLLDVYTQMHAPSLQALKTAIFTVLTDVTAIDLNFHPKLQMIVCYKEKMMPFQQLPGSIRTWIALIGDVVRRLCLLNPHSLYPGLEGEGILLIDQIEHQLDDITSSQILTKLNEAFPRLQIIATTARNELLNDATDFQCLKLQKYQVQDLDAQLMHSSFQQIYNELHEVLNEESSTETITEELSQSFEITHSPESLLEFIQQHLNQAQQQVLIDLLNQHGNISIPQNMDEP</sequence>
<name>A0A0N9W0F6_9GAMM</name>
<dbReference type="Pfam" id="PF13476">
    <property type="entry name" value="AAA_23"/>
    <property type="match status" value="1"/>
</dbReference>
<dbReference type="EMBL" id="CP012808">
    <property type="protein sequence ID" value="ALH95052.1"/>
    <property type="molecule type" value="Genomic_DNA"/>
</dbReference>
<evidence type="ECO:0000313" key="2">
    <source>
        <dbReference type="EMBL" id="ALH95052.1"/>
    </source>
</evidence>
<dbReference type="AlphaFoldDB" id="A0A0N9W0F6"/>
<feature type="domain" description="Rad50/SbcC-type AAA" evidence="1">
    <location>
        <begin position="5"/>
        <end position="202"/>
    </location>
</feature>
<keyword evidence="2" id="KW-0547">Nucleotide-binding</keyword>
<dbReference type="GO" id="GO:0005524">
    <property type="term" value="F:ATP binding"/>
    <property type="evidence" value="ECO:0007669"/>
    <property type="project" value="UniProtKB-KW"/>
</dbReference>
<gene>
    <name evidence="2" type="ORF">AOY20_05600</name>
</gene>
<dbReference type="InterPro" id="IPR038729">
    <property type="entry name" value="Rad50/SbcC_AAA"/>
</dbReference>
<proteinExistence type="predicted"/>
<dbReference type="Proteomes" id="UP000064939">
    <property type="component" value="Chromosome"/>
</dbReference>
<protein>
    <submittedName>
        <fullName evidence="2">ATP-binding protein</fullName>
    </submittedName>
</protein>
<dbReference type="InterPro" id="IPR027417">
    <property type="entry name" value="P-loop_NTPase"/>
</dbReference>
<dbReference type="PANTHER" id="PTHR32182:SF23">
    <property type="entry name" value="ATP BINDING PROTEIN"/>
    <property type="match status" value="1"/>
</dbReference>
<dbReference type="GO" id="GO:0006302">
    <property type="term" value="P:double-strand break repair"/>
    <property type="evidence" value="ECO:0007669"/>
    <property type="project" value="InterPro"/>
</dbReference>
<dbReference type="KEGG" id="aei:AOY20_05600"/>
<keyword evidence="2" id="KW-0067">ATP-binding</keyword>